<accession>A0A0H5R665</accession>
<organism evidence="1">
    <name type="scientific">Spongospora subterranea</name>
    <dbReference type="NCBI Taxonomy" id="70186"/>
    <lineage>
        <taxon>Eukaryota</taxon>
        <taxon>Sar</taxon>
        <taxon>Rhizaria</taxon>
        <taxon>Endomyxa</taxon>
        <taxon>Phytomyxea</taxon>
        <taxon>Plasmodiophorida</taxon>
        <taxon>Plasmodiophoridae</taxon>
        <taxon>Spongospora</taxon>
    </lineage>
</organism>
<name>A0A0H5R665_9EUKA</name>
<sequence>TYGLMMTRYYLQLVDANRRYPCHKDGDHTNHQSAIERKAVDIATCNVIMMLPGYGNGRRWKNIQRLESTQKRDGSHNFSTTSKGCPYFKTLGWGQLLSLRQS</sequence>
<reference evidence="1" key="1">
    <citation type="submission" date="2015-04" db="EMBL/GenBank/DDBJ databases">
        <title>The genome sequence of the plant pathogenic Rhizarian Plasmodiophora brassicae reveals insights in its biotrophic life cycle and the origin of chitin synthesis.</title>
        <authorList>
            <person name="Schwelm A."/>
            <person name="Fogelqvist J."/>
            <person name="Knaust A."/>
            <person name="Julke S."/>
            <person name="Lilja T."/>
            <person name="Dhandapani V."/>
            <person name="Bonilla-Rosso G."/>
            <person name="Karlsson M."/>
            <person name="Shevchenko A."/>
            <person name="Choi S.R."/>
            <person name="Kim H.G."/>
            <person name="Park J.Y."/>
            <person name="Lim Y.P."/>
            <person name="Ludwig-Muller J."/>
            <person name="Dixelius C."/>
        </authorList>
    </citation>
    <scope>NUCLEOTIDE SEQUENCE</scope>
    <source>
        <tissue evidence="1">Potato root galls</tissue>
    </source>
</reference>
<protein>
    <submittedName>
        <fullName evidence="1">Uncharacterized protein</fullName>
    </submittedName>
</protein>
<evidence type="ECO:0000313" key="1">
    <source>
        <dbReference type="EMBL" id="CRZ03724.1"/>
    </source>
</evidence>
<proteinExistence type="predicted"/>
<dbReference type="EMBL" id="HACM01003282">
    <property type="protein sequence ID" value="CRZ03724.1"/>
    <property type="molecule type" value="Transcribed_RNA"/>
</dbReference>
<dbReference type="AlphaFoldDB" id="A0A0H5R665"/>
<feature type="non-terminal residue" evidence="1">
    <location>
        <position position="1"/>
    </location>
</feature>